<feature type="transmembrane region" description="Helical" evidence="12">
    <location>
        <begin position="28"/>
        <end position="49"/>
    </location>
</feature>
<feature type="transmembrane region" description="Helical" evidence="12">
    <location>
        <begin position="371"/>
        <end position="392"/>
    </location>
</feature>
<feature type="transmembrane region" description="Helical" evidence="12">
    <location>
        <begin position="191"/>
        <end position="210"/>
    </location>
</feature>
<dbReference type="PANTHER" id="PTHR43528:SF1">
    <property type="entry name" value="ALPHA-KETOGLUTARATE PERMEASE"/>
    <property type="match status" value="1"/>
</dbReference>
<keyword evidence="3" id="KW-0813">Transport</keyword>
<keyword evidence="15" id="KW-1185">Reference proteome</keyword>
<protein>
    <recommendedName>
        <fullName evidence="11">Alpha-ketoglutarate permease</fullName>
    </recommendedName>
</protein>
<keyword evidence="7" id="KW-0769">Symport</keyword>
<gene>
    <name evidence="14" type="ORF">ZBT109_2642</name>
</gene>
<feature type="domain" description="Major facilitator superfamily (MFS) profile" evidence="13">
    <location>
        <begin position="19"/>
        <end position="427"/>
    </location>
</feature>
<dbReference type="CDD" id="cd17367">
    <property type="entry name" value="MFS_KgtP"/>
    <property type="match status" value="1"/>
</dbReference>
<feature type="transmembrane region" description="Helical" evidence="12">
    <location>
        <begin position="310"/>
        <end position="329"/>
    </location>
</feature>
<dbReference type="FunFam" id="1.20.1250.20:FF:000095">
    <property type="entry name" value="Alpha-ketoglutarate permease"/>
    <property type="match status" value="1"/>
</dbReference>
<evidence type="ECO:0000259" key="13">
    <source>
        <dbReference type="PROSITE" id="PS50850"/>
    </source>
</evidence>
<dbReference type="InterPro" id="IPR051084">
    <property type="entry name" value="H+-coupled_symporters"/>
</dbReference>
<evidence type="ECO:0000256" key="9">
    <source>
        <dbReference type="ARBA" id="ARBA00023136"/>
    </source>
</evidence>
<feature type="transmembrane region" description="Helical" evidence="12">
    <location>
        <begin position="404"/>
        <end position="423"/>
    </location>
</feature>
<keyword evidence="9 12" id="KW-0472">Membrane</keyword>
<dbReference type="OrthoDB" id="3690818at2"/>
<keyword evidence="4" id="KW-1003">Cell membrane</keyword>
<proteinExistence type="inferred from homology"/>
<evidence type="ECO:0000256" key="2">
    <source>
        <dbReference type="ARBA" id="ARBA00008240"/>
    </source>
</evidence>
<comment type="similarity">
    <text evidence="2">Belongs to the major facilitator superfamily. Metabolite:H+ Symporter (MHS) family (TC 2.A.1.6) family.</text>
</comment>
<evidence type="ECO:0000256" key="12">
    <source>
        <dbReference type="SAM" id="Phobius"/>
    </source>
</evidence>
<dbReference type="AlphaFoldDB" id="A0A348HIB7"/>
<evidence type="ECO:0000256" key="6">
    <source>
        <dbReference type="ARBA" id="ARBA00022692"/>
    </source>
</evidence>
<feature type="transmembrane region" description="Helical" evidence="12">
    <location>
        <begin position="160"/>
        <end position="179"/>
    </location>
</feature>
<feature type="transmembrane region" description="Helical" evidence="12">
    <location>
        <begin position="335"/>
        <end position="359"/>
    </location>
</feature>
<dbReference type="NCBIfam" id="NF007710">
    <property type="entry name" value="PRK10406.1"/>
    <property type="match status" value="1"/>
</dbReference>
<dbReference type="EMBL" id="AP018933">
    <property type="protein sequence ID" value="BBG31369.1"/>
    <property type="molecule type" value="Genomic_DNA"/>
</dbReference>
<dbReference type="Pfam" id="PF00083">
    <property type="entry name" value="Sugar_tr"/>
    <property type="match status" value="1"/>
</dbReference>
<evidence type="ECO:0000256" key="5">
    <source>
        <dbReference type="ARBA" id="ARBA00022519"/>
    </source>
</evidence>
<dbReference type="SUPFAM" id="SSF103473">
    <property type="entry name" value="MFS general substrate transporter"/>
    <property type="match status" value="1"/>
</dbReference>
<evidence type="ECO:0000256" key="7">
    <source>
        <dbReference type="ARBA" id="ARBA00022847"/>
    </source>
</evidence>
<feature type="transmembrane region" description="Helical" evidence="12">
    <location>
        <begin position="91"/>
        <end position="112"/>
    </location>
</feature>
<dbReference type="GO" id="GO:0005886">
    <property type="term" value="C:plasma membrane"/>
    <property type="evidence" value="ECO:0007669"/>
    <property type="project" value="UniProtKB-SubCell"/>
</dbReference>
<dbReference type="Proteomes" id="UP000267342">
    <property type="component" value="Chromosome"/>
</dbReference>
<name>A0A348HIB7_9GAMM</name>
<comment type="function">
    <text evidence="10">Uptake of alpha-ketoglutarate across the boundary membrane with the concomitant import of a cation (symport system).</text>
</comment>
<keyword evidence="8 12" id="KW-1133">Transmembrane helix</keyword>
<organism evidence="14 15">
    <name type="scientific">Zymobacter palmae</name>
    <dbReference type="NCBI Taxonomy" id="33074"/>
    <lineage>
        <taxon>Bacteria</taxon>
        <taxon>Pseudomonadati</taxon>
        <taxon>Pseudomonadota</taxon>
        <taxon>Gammaproteobacteria</taxon>
        <taxon>Oceanospirillales</taxon>
        <taxon>Halomonadaceae</taxon>
        <taxon>Zymobacter group</taxon>
        <taxon>Zymobacter</taxon>
    </lineage>
</organism>
<dbReference type="Gene3D" id="1.20.1250.20">
    <property type="entry name" value="MFS general substrate transporter like domains"/>
    <property type="match status" value="2"/>
</dbReference>
<evidence type="ECO:0000256" key="1">
    <source>
        <dbReference type="ARBA" id="ARBA00004429"/>
    </source>
</evidence>
<dbReference type="InterPro" id="IPR036259">
    <property type="entry name" value="MFS_trans_sf"/>
</dbReference>
<evidence type="ECO:0000256" key="10">
    <source>
        <dbReference type="ARBA" id="ARBA00058957"/>
    </source>
</evidence>
<evidence type="ECO:0000256" key="8">
    <source>
        <dbReference type="ARBA" id="ARBA00022989"/>
    </source>
</evidence>
<dbReference type="PROSITE" id="PS50850">
    <property type="entry name" value="MFS"/>
    <property type="match status" value="1"/>
</dbReference>
<reference evidence="14 15" key="1">
    <citation type="submission" date="2018-09" db="EMBL/GenBank/DDBJ databases">
        <title>Zymobacter palmae IAM14233 (=T109) whole genome analysis.</title>
        <authorList>
            <person name="Yanase H."/>
        </authorList>
    </citation>
    <scope>NUCLEOTIDE SEQUENCE [LARGE SCALE GENOMIC DNA]</scope>
    <source>
        <strain evidence="14 15">IAM14233</strain>
    </source>
</reference>
<dbReference type="InterPro" id="IPR020846">
    <property type="entry name" value="MFS_dom"/>
</dbReference>
<dbReference type="InterPro" id="IPR005828">
    <property type="entry name" value="MFS_sugar_transport-like"/>
</dbReference>
<dbReference type="STRING" id="1123510.GCA_000620025_01808"/>
<keyword evidence="5" id="KW-0997">Cell inner membrane</keyword>
<accession>A0A348HIB7</accession>
<comment type="subcellular location">
    <subcellularLocation>
        <location evidence="1">Cell inner membrane</location>
        <topology evidence="1">Multi-pass membrane protein</topology>
    </subcellularLocation>
</comment>
<dbReference type="InterPro" id="IPR005829">
    <property type="entry name" value="Sugar_transporter_CS"/>
</dbReference>
<evidence type="ECO:0000256" key="3">
    <source>
        <dbReference type="ARBA" id="ARBA00022448"/>
    </source>
</evidence>
<feature type="transmembrane region" description="Helical" evidence="12">
    <location>
        <begin position="118"/>
        <end position="139"/>
    </location>
</feature>
<dbReference type="PROSITE" id="PS00217">
    <property type="entry name" value="SUGAR_TRANSPORT_2"/>
    <property type="match status" value="1"/>
</dbReference>
<feature type="transmembrane region" description="Helical" evidence="12">
    <location>
        <begin position="243"/>
        <end position="261"/>
    </location>
</feature>
<feature type="transmembrane region" description="Helical" evidence="12">
    <location>
        <begin position="61"/>
        <end position="79"/>
    </location>
</feature>
<sequence>MSSTTTTHDSYDTWRRIRAIIGASSGNLVEWFDFYIYSFASLYFAHAFFPQGDGTVQLLKTAAVFAIGFLMRPIGGIIFGRLADRRGRRAAMMLSVVMMCGGSLMIACLPTYGQVGVWAPTLLVIARMLQGLSVGGEYGTSATYMSEVAVKGHRGFYSSFQYVTLIGGLLLASLAVVIMQHILTDSDMRSWGWRILFLCGAVAALLSLFLRRSLHETVSKDRSTEQSEKAGTLSLLFSKHQRAFWTVLGFTAGGSLMFYTFTTYMQKYLINTVGMNDKTVSVVVTVALVVFMLMQPVQGALSDRIGLRRMMLIFSALGTLLTIPILFALQYVGHVWAVFLLLALSLIIVGFYTSISGLIKAAMFPMEIRALGVGVSYAIGNALFGGTAEWVALTMKTHGVEPLFFVYVTLMVFIAFVTCLKMAPMSEKRW</sequence>
<dbReference type="KEGG" id="zpl:ZBT109_2642"/>
<dbReference type="GO" id="GO:0015293">
    <property type="term" value="F:symporter activity"/>
    <property type="evidence" value="ECO:0007669"/>
    <property type="project" value="UniProtKB-KW"/>
</dbReference>
<evidence type="ECO:0000256" key="11">
    <source>
        <dbReference type="ARBA" id="ARBA00069296"/>
    </source>
</evidence>
<dbReference type="PANTHER" id="PTHR43528">
    <property type="entry name" value="ALPHA-KETOGLUTARATE PERMEASE"/>
    <property type="match status" value="1"/>
</dbReference>
<evidence type="ECO:0000256" key="4">
    <source>
        <dbReference type="ARBA" id="ARBA00022475"/>
    </source>
</evidence>
<feature type="transmembrane region" description="Helical" evidence="12">
    <location>
        <begin position="281"/>
        <end position="298"/>
    </location>
</feature>
<evidence type="ECO:0000313" key="15">
    <source>
        <dbReference type="Proteomes" id="UP000267342"/>
    </source>
</evidence>
<evidence type="ECO:0000313" key="14">
    <source>
        <dbReference type="EMBL" id="BBG31369.1"/>
    </source>
</evidence>
<dbReference type="RefSeq" id="WP_027705069.1">
    <property type="nucleotide sequence ID" value="NZ_AP018933.1"/>
</dbReference>
<keyword evidence="6 12" id="KW-0812">Transmembrane</keyword>